<dbReference type="SUPFAM" id="SSF81301">
    <property type="entry name" value="Nucleotidyltransferase"/>
    <property type="match status" value="1"/>
</dbReference>
<comment type="caution">
    <text evidence="4">The sequence shown here is derived from an EMBL/GenBank/DDBJ whole genome shotgun (WGS) entry which is preliminary data.</text>
</comment>
<dbReference type="HAMAP" id="MF_01477">
    <property type="entry name" value="Iojap_RsfS"/>
    <property type="match status" value="1"/>
</dbReference>
<sequence length="194" mass="21850">MWPVLRSRTCSLSSSSSQPSLLLPLWKRTFSSSSVIDGVNKNSVLELQEIEKVLTDVKADDVKVIPVPKHCDWADFMVLATGRSTWHVKNIAQALIYKAGNYATRGAEAKQKQKGAERMMLPSVEGQAGGKWIVVDSGRVIIHALEEKARAYYNLENLWTPETMQKDLTEEDLQKALVKVRRINNSKKRIEKNA</sequence>
<dbReference type="Pfam" id="PF02410">
    <property type="entry name" value="RsfS"/>
    <property type="match status" value="1"/>
</dbReference>
<proteinExistence type="inferred from homology"/>
<dbReference type="PANTHER" id="PTHR21043:SF0">
    <property type="entry name" value="MITOCHONDRIAL ASSEMBLY OF RIBOSOMAL LARGE SUBUNIT PROTEIN 1"/>
    <property type="match status" value="1"/>
</dbReference>
<dbReference type="GO" id="GO:0090071">
    <property type="term" value="P:negative regulation of ribosome biogenesis"/>
    <property type="evidence" value="ECO:0007669"/>
    <property type="project" value="TreeGrafter"/>
</dbReference>
<dbReference type="EMBL" id="JAYWIO010000007">
    <property type="protein sequence ID" value="KAK7251317.1"/>
    <property type="molecule type" value="Genomic_DNA"/>
</dbReference>
<evidence type="ECO:0000313" key="5">
    <source>
        <dbReference type="Proteomes" id="UP001372338"/>
    </source>
</evidence>
<evidence type="ECO:0000256" key="3">
    <source>
        <dbReference type="ARBA" id="ARBA00023128"/>
    </source>
</evidence>
<keyword evidence="3" id="KW-0496">Mitochondrion</keyword>
<dbReference type="GO" id="GO:0043023">
    <property type="term" value="F:ribosomal large subunit binding"/>
    <property type="evidence" value="ECO:0007669"/>
    <property type="project" value="TreeGrafter"/>
</dbReference>
<dbReference type="InterPro" id="IPR043519">
    <property type="entry name" value="NT_sf"/>
</dbReference>
<comment type="similarity">
    <text evidence="2">Belongs to the Iojap/RsfS family.</text>
</comment>
<dbReference type="FunFam" id="3.30.460.10:FF:000018">
    <property type="entry name" value="Mitochondrial assembly of ribosomal large subunit 1"/>
    <property type="match status" value="1"/>
</dbReference>
<dbReference type="Proteomes" id="UP001372338">
    <property type="component" value="Unassembled WGS sequence"/>
</dbReference>
<gene>
    <name evidence="4" type="ORF">RIF29_34396</name>
</gene>
<organism evidence="4 5">
    <name type="scientific">Crotalaria pallida</name>
    <name type="common">Smooth rattlebox</name>
    <name type="synonym">Crotalaria striata</name>
    <dbReference type="NCBI Taxonomy" id="3830"/>
    <lineage>
        <taxon>Eukaryota</taxon>
        <taxon>Viridiplantae</taxon>
        <taxon>Streptophyta</taxon>
        <taxon>Embryophyta</taxon>
        <taxon>Tracheophyta</taxon>
        <taxon>Spermatophyta</taxon>
        <taxon>Magnoliopsida</taxon>
        <taxon>eudicotyledons</taxon>
        <taxon>Gunneridae</taxon>
        <taxon>Pentapetalae</taxon>
        <taxon>rosids</taxon>
        <taxon>fabids</taxon>
        <taxon>Fabales</taxon>
        <taxon>Fabaceae</taxon>
        <taxon>Papilionoideae</taxon>
        <taxon>50 kb inversion clade</taxon>
        <taxon>genistoids sensu lato</taxon>
        <taxon>core genistoids</taxon>
        <taxon>Crotalarieae</taxon>
        <taxon>Crotalaria</taxon>
    </lineage>
</organism>
<comment type="subcellular location">
    <subcellularLocation>
        <location evidence="1">Mitochondrion</location>
    </subcellularLocation>
</comment>
<evidence type="ECO:0000256" key="1">
    <source>
        <dbReference type="ARBA" id="ARBA00004173"/>
    </source>
</evidence>
<dbReference type="PANTHER" id="PTHR21043">
    <property type="entry name" value="IOJAP SUPERFAMILY ORTHOLOG"/>
    <property type="match status" value="1"/>
</dbReference>
<dbReference type="GO" id="GO:0005739">
    <property type="term" value="C:mitochondrion"/>
    <property type="evidence" value="ECO:0007669"/>
    <property type="project" value="UniProtKB-SubCell"/>
</dbReference>
<evidence type="ECO:0000256" key="2">
    <source>
        <dbReference type="ARBA" id="ARBA00010574"/>
    </source>
</evidence>
<protein>
    <recommendedName>
        <fullName evidence="6">Protein Iojap-related, mitochondrial</fullName>
    </recommendedName>
</protein>
<reference evidence="4 5" key="1">
    <citation type="submission" date="2024-01" db="EMBL/GenBank/DDBJ databases">
        <title>The genomes of 5 underutilized Papilionoideae crops provide insights into root nodulation and disease resistanc.</title>
        <authorList>
            <person name="Yuan L."/>
        </authorList>
    </citation>
    <scope>NUCLEOTIDE SEQUENCE [LARGE SCALE GENOMIC DNA]</scope>
    <source>
        <strain evidence="4">ZHUSHIDOU_FW_LH</strain>
        <tissue evidence="4">Leaf</tissue>
    </source>
</reference>
<dbReference type="NCBIfam" id="TIGR00090">
    <property type="entry name" value="rsfS_iojap_ybeB"/>
    <property type="match status" value="1"/>
</dbReference>
<dbReference type="GO" id="GO:0017148">
    <property type="term" value="P:negative regulation of translation"/>
    <property type="evidence" value="ECO:0007669"/>
    <property type="project" value="TreeGrafter"/>
</dbReference>
<dbReference type="AlphaFoldDB" id="A0AAN9HTI4"/>
<evidence type="ECO:0008006" key="6">
    <source>
        <dbReference type="Google" id="ProtNLM"/>
    </source>
</evidence>
<evidence type="ECO:0000313" key="4">
    <source>
        <dbReference type="EMBL" id="KAK7251317.1"/>
    </source>
</evidence>
<keyword evidence="5" id="KW-1185">Reference proteome</keyword>
<dbReference type="Gene3D" id="3.30.460.10">
    <property type="entry name" value="Beta Polymerase, domain 2"/>
    <property type="match status" value="1"/>
</dbReference>
<name>A0AAN9HTI4_CROPI</name>
<dbReference type="InterPro" id="IPR004394">
    <property type="entry name" value="Iojap/RsfS/C7orf30"/>
</dbReference>
<accession>A0AAN9HTI4</accession>